<evidence type="ECO:0000256" key="3">
    <source>
        <dbReference type="ARBA" id="ARBA00023163"/>
    </source>
</evidence>
<dbReference type="PROSITE" id="PS00041">
    <property type="entry name" value="HTH_ARAC_FAMILY_1"/>
    <property type="match status" value="1"/>
</dbReference>
<evidence type="ECO:0000313" key="5">
    <source>
        <dbReference type="EMBL" id="QTD43575.1"/>
    </source>
</evidence>
<keyword evidence="1" id="KW-0805">Transcription regulation</keyword>
<proteinExistence type="predicted"/>
<gene>
    <name evidence="5" type="ORF">J1M35_10275</name>
</gene>
<sequence length="313" mass="34352">MIMDGFSGKASIVGDRVSITRVEPSQLLVTLQPGFAVCHTTAECLDAIDSPKVFPGDSEFFHLNCQLDGMFEGSVCGLRLTYGRGDISLGFSAGESFCVRHCERFQNVTVMVTPQALCELVGEEACPFLAANDDPGFFVRCAGACRRTLRSAINIAALLAESPHRRLLLHAAALDYLHWQLSAFQLCNDGKAPSPRERRQLEDARTLLLQDLSSPPTIADLARAVGLNQCKLKAGFKQLFGSSIYALFQEERMNNAVRLLQAHNVTETAVILGYTNISHFSAAFQKQFGYLPSRARRQVYGVIPQTDLTQTCA</sequence>
<dbReference type="InterPro" id="IPR018060">
    <property type="entry name" value="HTH_AraC"/>
</dbReference>
<keyword evidence="2" id="KW-0238">DNA-binding</keyword>
<dbReference type="AlphaFoldDB" id="A0A975H1X8"/>
<dbReference type="GO" id="GO:0003700">
    <property type="term" value="F:DNA-binding transcription factor activity"/>
    <property type="evidence" value="ECO:0007669"/>
    <property type="project" value="InterPro"/>
</dbReference>
<keyword evidence="6" id="KW-1185">Reference proteome</keyword>
<dbReference type="EMBL" id="CP071796">
    <property type="protein sequence ID" value="QTD43575.1"/>
    <property type="molecule type" value="Genomic_DNA"/>
</dbReference>
<dbReference type="RefSeq" id="WP_208006992.1">
    <property type="nucleotide sequence ID" value="NZ_CP071796.1"/>
</dbReference>
<dbReference type="InterPro" id="IPR053142">
    <property type="entry name" value="PchR_regulatory_protein"/>
</dbReference>
<reference evidence="5" key="1">
    <citation type="submission" date="2021-03" db="EMBL/GenBank/DDBJ databases">
        <title>Ottowia sp. 27C isolated from the cloaca of a Giant Asian pond turtle (Heosemys grandis).</title>
        <authorList>
            <person name="Spergser J."/>
            <person name="Busse H.-J."/>
        </authorList>
    </citation>
    <scope>NUCLEOTIDE SEQUENCE</scope>
    <source>
        <strain evidence="5">27C</strain>
    </source>
</reference>
<protein>
    <submittedName>
        <fullName evidence="5">Helix-turn-helix transcriptional regulator</fullName>
    </submittedName>
</protein>
<name>A0A975H1X8_9BURK</name>
<dbReference type="InterPro" id="IPR018062">
    <property type="entry name" value="HTH_AraC-typ_CS"/>
</dbReference>
<dbReference type="InterPro" id="IPR009057">
    <property type="entry name" value="Homeodomain-like_sf"/>
</dbReference>
<keyword evidence="3" id="KW-0804">Transcription</keyword>
<evidence type="ECO:0000313" key="6">
    <source>
        <dbReference type="Proteomes" id="UP000663903"/>
    </source>
</evidence>
<accession>A0A975H1X8</accession>
<dbReference type="Pfam" id="PF12833">
    <property type="entry name" value="HTH_18"/>
    <property type="match status" value="1"/>
</dbReference>
<dbReference type="SMART" id="SM00342">
    <property type="entry name" value="HTH_ARAC"/>
    <property type="match status" value="1"/>
</dbReference>
<dbReference type="PANTHER" id="PTHR47893:SF1">
    <property type="entry name" value="REGULATORY PROTEIN PCHR"/>
    <property type="match status" value="1"/>
</dbReference>
<dbReference type="GO" id="GO:0043565">
    <property type="term" value="F:sequence-specific DNA binding"/>
    <property type="evidence" value="ECO:0007669"/>
    <property type="project" value="InterPro"/>
</dbReference>
<dbReference type="PROSITE" id="PS01124">
    <property type="entry name" value="HTH_ARAC_FAMILY_2"/>
    <property type="match status" value="1"/>
</dbReference>
<feature type="domain" description="HTH araC/xylS-type" evidence="4">
    <location>
        <begin position="202"/>
        <end position="298"/>
    </location>
</feature>
<evidence type="ECO:0000259" key="4">
    <source>
        <dbReference type="PROSITE" id="PS01124"/>
    </source>
</evidence>
<dbReference type="PANTHER" id="PTHR47893">
    <property type="entry name" value="REGULATORY PROTEIN PCHR"/>
    <property type="match status" value="1"/>
</dbReference>
<dbReference type="Gene3D" id="1.10.10.60">
    <property type="entry name" value="Homeodomain-like"/>
    <property type="match status" value="1"/>
</dbReference>
<dbReference type="SUPFAM" id="SSF46689">
    <property type="entry name" value="Homeodomain-like"/>
    <property type="match status" value="2"/>
</dbReference>
<dbReference type="Proteomes" id="UP000663903">
    <property type="component" value="Chromosome"/>
</dbReference>
<organism evidence="5 6">
    <name type="scientific">Ottowia testudinis</name>
    <dbReference type="NCBI Taxonomy" id="2816950"/>
    <lineage>
        <taxon>Bacteria</taxon>
        <taxon>Pseudomonadati</taxon>
        <taxon>Pseudomonadota</taxon>
        <taxon>Betaproteobacteria</taxon>
        <taxon>Burkholderiales</taxon>
        <taxon>Comamonadaceae</taxon>
        <taxon>Ottowia</taxon>
    </lineage>
</organism>
<dbReference type="KEGG" id="otd:J1M35_10275"/>
<evidence type="ECO:0000256" key="2">
    <source>
        <dbReference type="ARBA" id="ARBA00023125"/>
    </source>
</evidence>
<evidence type="ECO:0000256" key="1">
    <source>
        <dbReference type="ARBA" id="ARBA00023015"/>
    </source>
</evidence>